<organism evidence="2 3">
    <name type="scientific">Synaphobranchus kaupii</name>
    <name type="common">Kaup's arrowtooth eel</name>
    <dbReference type="NCBI Taxonomy" id="118154"/>
    <lineage>
        <taxon>Eukaryota</taxon>
        <taxon>Metazoa</taxon>
        <taxon>Chordata</taxon>
        <taxon>Craniata</taxon>
        <taxon>Vertebrata</taxon>
        <taxon>Euteleostomi</taxon>
        <taxon>Actinopterygii</taxon>
        <taxon>Neopterygii</taxon>
        <taxon>Teleostei</taxon>
        <taxon>Anguilliformes</taxon>
        <taxon>Synaphobranchidae</taxon>
        <taxon>Synaphobranchus</taxon>
    </lineage>
</organism>
<sequence>MDGWRKRVGGEAQPGKTASLSSARTTQILRDGVGPVKPWERTGRRIVIAPGKKEKKKNMMDAGCPKHNGARLWTARNKRVSRKGDAIQCLPREMT</sequence>
<evidence type="ECO:0000256" key="1">
    <source>
        <dbReference type="SAM" id="MobiDB-lite"/>
    </source>
</evidence>
<keyword evidence="3" id="KW-1185">Reference proteome</keyword>
<proteinExistence type="predicted"/>
<comment type="caution">
    <text evidence="2">The sequence shown here is derived from an EMBL/GenBank/DDBJ whole genome shotgun (WGS) entry which is preliminary data.</text>
</comment>
<feature type="compositionally biased region" description="Polar residues" evidence="1">
    <location>
        <begin position="16"/>
        <end position="25"/>
    </location>
</feature>
<gene>
    <name evidence="2" type="ORF">SKAU_G00256220</name>
</gene>
<reference evidence="2" key="1">
    <citation type="journal article" date="2023" name="Science">
        <title>Genome structures resolve the early diversification of teleost fishes.</title>
        <authorList>
            <person name="Parey E."/>
            <person name="Louis A."/>
            <person name="Montfort J."/>
            <person name="Bouchez O."/>
            <person name="Roques C."/>
            <person name="Iampietro C."/>
            <person name="Lluch J."/>
            <person name="Castinel A."/>
            <person name="Donnadieu C."/>
            <person name="Desvignes T."/>
            <person name="Floi Bucao C."/>
            <person name="Jouanno E."/>
            <person name="Wen M."/>
            <person name="Mejri S."/>
            <person name="Dirks R."/>
            <person name="Jansen H."/>
            <person name="Henkel C."/>
            <person name="Chen W.J."/>
            <person name="Zahm M."/>
            <person name="Cabau C."/>
            <person name="Klopp C."/>
            <person name="Thompson A.W."/>
            <person name="Robinson-Rechavi M."/>
            <person name="Braasch I."/>
            <person name="Lecointre G."/>
            <person name="Bobe J."/>
            <person name="Postlethwait J.H."/>
            <person name="Berthelot C."/>
            <person name="Roest Crollius H."/>
            <person name="Guiguen Y."/>
        </authorList>
    </citation>
    <scope>NUCLEOTIDE SEQUENCE</scope>
    <source>
        <strain evidence="2">WJC10195</strain>
    </source>
</reference>
<evidence type="ECO:0000313" key="3">
    <source>
        <dbReference type="Proteomes" id="UP001152622"/>
    </source>
</evidence>
<dbReference type="EMBL" id="JAINUF010000009">
    <property type="protein sequence ID" value="KAJ8350492.1"/>
    <property type="molecule type" value="Genomic_DNA"/>
</dbReference>
<feature type="region of interest" description="Disordered" evidence="1">
    <location>
        <begin position="1"/>
        <end position="25"/>
    </location>
</feature>
<protein>
    <submittedName>
        <fullName evidence="2">Uncharacterized protein</fullName>
    </submittedName>
</protein>
<name>A0A9Q1F467_SYNKA</name>
<dbReference type="Proteomes" id="UP001152622">
    <property type="component" value="Chromosome 9"/>
</dbReference>
<dbReference type="AlphaFoldDB" id="A0A9Q1F467"/>
<accession>A0A9Q1F467</accession>
<evidence type="ECO:0000313" key="2">
    <source>
        <dbReference type="EMBL" id="KAJ8350492.1"/>
    </source>
</evidence>